<dbReference type="VEuPathDB" id="FungiDB:HCDG_07407"/>
<protein>
    <submittedName>
        <fullName evidence="1">Uncharacterized protein</fullName>
    </submittedName>
</protein>
<sequence>MDGFLWSATKLGLKSNVNHGQQTGRDEADHVILLPACACDPVQIRPLCTVCPDIRCRSCDYAYLAQSRWLRMRICRVCCPRRIGSHRIRSPCWLQKPMLQAPAQPEGARRTMIGEAASGVKQLPPHEIIGLNFPTCSSTRAESFSGAVQLLARKLANPSIHIVDHIYPNIAGKASETHKGVWVTIPAAECNNGGAVTAGVMARPGDPIIPESVSEITYPACPRQAKSSCW</sequence>
<dbReference type="EMBL" id="GG692431">
    <property type="protein sequence ID" value="EER38538.1"/>
    <property type="molecule type" value="Genomic_DNA"/>
</dbReference>
<dbReference type="AlphaFoldDB" id="C6HMU1"/>
<proteinExistence type="predicted"/>
<evidence type="ECO:0000313" key="2">
    <source>
        <dbReference type="Proteomes" id="UP000002624"/>
    </source>
</evidence>
<dbReference type="HOGENOM" id="CLU_1250347_0_0_1"/>
<organism evidence="1 2">
    <name type="scientific">Ajellomyces capsulatus (strain H143)</name>
    <name type="common">Darling's disease fungus</name>
    <name type="synonym">Histoplasma capsulatum</name>
    <dbReference type="NCBI Taxonomy" id="544712"/>
    <lineage>
        <taxon>Eukaryota</taxon>
        <taxon>Fungi</taxon>
        <taxon>Dikarya</taxon>
        <taxon>Ascomycota</taxon>
        <taxon>Pezizomycotina</taxon>
        <taxon>Eurotiomycetes</taxon>
        <taxon>Eurotiomycetidae</taxon>
        <taxon>Onygenales</taxon>
        <taxon>Ajellomycetaceae</taxon>
        <taxon>Histoplasma</taxon>
    </lineage>
</organism>
<dbReference type="Proteomes" id="UP000002624">
    <property type="component" value="Unassembled WGS sequence"/>
</dbReference>
<evidence type="ECO:0000313" key="1">
    <source>
        <dbReference type="EMBL" id="EER38538.1"/>
    </source>
</evidence>
<accession>C6HMU1</accession>
<reference evidence="2" key="1">
    <citation type="submission" date="2009-05" db="EMBL/GenBank/DDBJ databases">
        <title>The genome sequence of Ajellomyces capsulatus strain H143.</title>
        <authorList>
            <person name="Champion M."/>
            <person name="Cuomo C.A."/>
            <person name="Ma L.-J."/>
            <person name="Henn M.R."/>
            <person name="Sil A."/>
            <person name="Goldman B."/>
            <person name="Young S.K."/>
            <person name="Kodira C.D."/>
            <person name="Zeng Q."/>
            <person name="Koehrsen M."/>
            <person name="Alvarado L."/>
            <person name="Berlin A.M."/>
            <person name="Borenstein D."/>
            <person name="Chen Z."/>
            <person name="Engels R."/>
            <person name="Freedman E."/>
            <person name="Gellesch M."/>
            <person name="Goldberg J."/>
            <person name="Griggs A."/>
            <person name="Gujja S."/>
            <person name="Heiman D.I."/>
            <person name="Hepburn T.A."/>
            <person name="Howarth C."/>
            <person name="Jen D."/>
            <person name="Larson L."/>
            <person name="Lewis B."/>
            <person name="Mehta T."/>
            <person name="Park D."/>
            <person name="Pearson M."/>
            <person name="Roberts A."/>
            <person name="Saif S."/>
            <person name="Shea T.D."/>
            <person name="Shenoy N."/>
            <person name="Sisk P."/>
            <person name="Stolte C."/>
            <person name="Sykes S."/>
            <person name="Walk T."/>
            <person name="White J."/>
            <person name="Yandava C."/>
            <person name="Klein B."/>
            <person name="McEwen J.G."/>
            <person name="Puccia R."/>
            <person name="Goldman G.H."/>
            <person name="Felipe M.S."/>
            <person name="Nino-Vega G."/>
            <person name="San-Blas G."/>
            <person name="Taylor J.W."/>
            <person name="Mendoza L."/>
            <person name="Galagan J.E."/>
            <person name="Nusbaum C."/>
            <person name="Birren B.W."/>
        </authorList>
    </citation>
    <scope>NUCLEOTIDE SEQUENCE [LARGE SCALE GENOMIC DNA]</scope>
    <source>
        <strain evidence="2">H143</strain>
    </source>
</reference>
<gene>
    <name evidence="1" type="ORF">HCDG_07407</name>
</gene>
<name>C6HMU1_AJECH</name>
<dbReference type="OMA" id="CCPRRIG"/>